<gene>
    <name evidence="1" type="ORF">PFISCL1PPCAC_8631</name>
</gene>
<sequence length="88" mass="9816">RLTLSRYRVPSLTHSVMSAMLRLVALFVALLAVVLSYPTSADTYNFRQALNGELLGYGASPELLTPRGARGADPFNIEDFRWRVRTMG</sequence>
<keyword evidence="2" id="KW-1185">Reference proteome</keyword>
<proteinExistence type="predicted"/>
<comment type="caution">
    <text evidence="1">The sequence shown here is derived from an EMBL/GenBank/DDBJ whole genome shotgun (WGS) entry which is preliminary data.</text>
</comment>
<dbReference type="AlphaFoldDB" id="A0AAV5VHL7"/>
<evidence type="ECO:0000313" key="2">
    <source>
        <dbReference type="Proteomes" id="UP001432322"/>
    </source>
</evidence>
<reference evidence="1" key="1">
    <citation type="submission" date="2023-10" db="EMBL/GenBank/DDBJ databases">
        <title>Genome assembly of Pristionchus species.</title>
        <authorList>
            <person name="Yoshida K."/>
            <person name="Sommer R.J."/>
        </authorList>
    </citation>
    <scope>NUCLEOTIDE SEQUENCE</scope>
    <source>
        <strain evidence="1">RS5133</strain>
    </source>
</reference>
<protein>
    <submittedName>
        <fullName evidence="1">Uncharacterized protein</fullName>
    </submittedName>
</protein>
<feature type="non-terminal residue" evidence="1">
    <location>
        <position position="1"/>
    </location>
</feature>
<dbReference type="EMBL" id="BTSY01000003">
    <property type="protein sequence ID" value="GMT17334.1"/>
    <property type="molecule type" value="Genomic_DNA"/>
</dbReference>
<organism evidence="1 2">
    <name type="scientific">Pristionchus fissidentatus</name>
    <dbReference type="NCBI Taxonomy" id="1538716"/>
    <lineage>
        <taxon>Eukaryota</taxon>
        <taxon>Metazoa</taxon>
        <taxon>Ecdysozoa</taxon>
        <taxon>Nematoda</taxon>
        <taxon>Chromadorea</taxon>
        <taxon>Rhabditida</taxon>
        <taxon>Rhabditina</taxon>
        <taxon>Diplogasteromorpha</taxon>
        <taxon>Diplogasteroidea</taxon>
        <taxon>Neodiplogasteridae</taxon>
        <taxon>Pristionchus</taxon>
    </lineage>
</organism>
<accession>A0AAV5VHL7</accession>
<name>A0AAV5VHL7_9BILA</name>
<dbReference type="Proteomes" id="UP001432322">
    <property type="component" value="Unassembled WGS sequence"/>
</dbReference>
<evidence type="ECO:0000313" key="1">
    <source>
        <dbReference type="EMBL" id="GMT17334.1"/>
    </source>
</evidence>